<name>A0A1I7YCV1_9BILA</name>
<dbReference type="AlphaFoldDB" id="A0A1I7YCV1"/>
<reference evidence="2" key="1">
    <citation type="submission" date="2016-11" db="UniProtKB">
        <authorList>
            <consortium name="WormBaseParasite"/>
        </authorList>
    </citation>
    <scope>IDENTIFICATION</scope>
</reference>
<sequence length="86" mass="9715">MAIECTHGHSSATEDTTWNAFQRTPRIIVGHQRPGALILKRILQEFTEPWVRPKKISESLKRAPVITGLDDSENLITIPKTNDPLK</sequence>
<evidence type="ECO:0000313" key="1">
    <source>
        <dbReference type="Proteomes" id="UP000095287"/>
    </source>
</evidence>
<accession>A0A1I7YCV1</accession>
<dbReference type="Proteomes" id="UP000095287">
    <property type="component" value="Unplaced"/>
</dbReference>
<protein>
    <submittedName>
        <fullName evidence="2">Smr domain-containing protein</fullName>
    </submittedName>
</protein>
<keyword evidence="1" id="KW-1185">Reference proteome</keyword>
<organism evidence="1 2">
    <name type="scientific">Steinernema glaseri</name>
    <dbReference type="NCBI Taxonomy" id="37863"/>
    <lineage>
        <taxon>Eukaryota</taxon>
        <taxon>Metazoa</taxon>
        <taxon>Ecdysozoa</taxon>
        <taxon>Nematoda</taxon>
        <taxon>Chromadorea</taxon>
        <taxon>Rhabditida</taxon>
        <taxon>Tylenchina</taxon>
        <taxon>Panagrolaimomorpha</taxon>
        <taxon>Strongyloidoidea</taxon>
        <taxon>Steinernematidae</taxon>
        <taxon>Steinernema</taxon>
    </lineage>
</organism>
<dbReference type="WBParaSite" id="L893_g15040.t1">
    <property type="protein sequence ID" value="L893_g15040.t1"/>
    <property type="gene ID" value="L893_g15040"/>
</dbReference>
<evidence type="ECO:0000313" key="2">
    <source>
        <dbReference type="WBParaSite" id="L893_g15040.t1"/>
    </source>
</evidence>
<proteinExistence type="predicted"/>